<reference evidence="1" key="1">
    <citation type="submission" date="2014-08" db="EMBL/GenBank/DDBJ databases">
        <authorList>
            <person name="Falentin Helene"/>
        </authorList>
    </citation>
    <scope>NUCLEOTIDE SEQUENCE</scope>
</reference>
<dbReference type="EMBL" id="LM676439">
    <property type="protein sequence ID" value="CEP27612.1"/>
    <property type="molecule type" value="Genomic_DNA"/>
</dbReference>
<sequence>MSLHDIPTKVPTHRAAEWPGYGMAGCDEHYVERLCRDVDQRVDRADHRLLLLLKTWFECRGQFDDQQRDRVRAAILGFRYDVDHPGSDAMCTWTESHQISFAVCEYLAGQEFVDNTFTDERRRGGELLGHGATRVVRWLSDRFRYGFSEWLSGDCYAIDVAALTLLIDYARDEKLVIRASMVLDLLLADLALHRFDGRFVAASASASAMVRMHPEHSAAQVIVDAAYGPALPLIDTDQLGAIFVCRHRYKVPLALREIAASDPTMRVLTSQGLDVDEVPEVLAADPNFPRTSPAALARFWWAMQAFTNREVVSATRAVRMSAKQSTNRFLASMTQLDAVPASLRSPLLRALRPVTDGMALQRGNVQTFRTPAYLLSSAQSYHPGGFGDQQALWQACLPGGIAVFGNHPAFRTVGDGVPGGASNGRASDGWAGGGWVGNGVNPDIAQRDNLLLVQYDLSGRRGHLEGNRNLYTHIHFPFVDFDVTRVGPTWVAGSRDGSYVGIVATSTLDLASEFEVVQRGVHTGYAVVLGDEREFRSIGAFVDQLKQHRVALTGDRLSLRPPYGKAQLTWQEGLRVGSRRVPHEYARYKSRQVSAERFPQAIPVRGDEHLLLLDWEAGSREDLPIMG</sequence>
<gene>
    <name evidence="1" type="ORF">PFCIRM138_04380</name>
</gene>
<dbReference type="AlphaFoldDB" id="A0A0B7P1F8"/>
<proteinExistence type="predicted"/>
<protein>
    <submittedName>
        <fullName evidence="1">Uncharacterized protein</fullName>
    </submittedName>
</protein>
<organism evidence="1">
    <name type="scientific">Propionibacterium freudenreichii subsp. freudenreichii</name>
    <dbReference type="NCBI Taxonomy" id="66712"/>
    <lineage>
        <taxon>Bacteria</taxon>
        <taxon>Bacillati</taxon>
        <taxon>Actinomycetota</taxon>
        <taxon>Actinomycetes</taxon>
        <taxon>Propionibacteriales</taxon>
        <taxon>Propionibacteriaceae</taxon>
        <taxon>Propionibacterium</taxon>
    </lineage>
</organism>
<name>A0A0B7P1F8_PROFF</name>
<accession>A0A0B7P1F8</accession>
<evidence type="ECO:0000313" key="1">
    <source>
        <dbReference type="EMBL" id="CEP27612.1"/>
    </source>
</evidence>